<evidence type="ECO:0000313" key="2">
    <source>
        <dbReference type="EMBL" id="GCD18962.1"/>
    </source>
</evidence>
<comment type="caution">
    <text evidence="2">The sequence shown here is derived from an EMBL/GenBank/DDBJ whole genome shotgun (WGS) entry which is preliminary data.</text>
</comment>
<sequence length="514" mass="56812">MLIRELLEDLDLGSDAAENDSVLERAFVQTTVFSRLVADKIDLVTGLKGTGKSALYRRLTEQAHTYAELSDVDVVRAVNPTGGPIFQSLFEEDSSEARLRAIWAAYIAALLGNEVVRRFRKSDISGRAVKDVVEILELLGVLEVNVKPRSLLQKIKEAATFEPSMTTDASGTTTFSLKFDVAGSAQPRNPVSLEVADFIALIATCDGILRAEGRRLWIAIDRLDECFTRDSAVERRALRALLRTHLDVVSSLGLDRRFGLKIFLRTDLMRRMTHDSAFTNSTHLRSAELQWGNREIQSIVGRRLLASARFREAWPDCDLSQSPEKSAWEKIMPRQLSGPEDMNGLQKICEWTCDAHRGFNPRNVVALLQMALDRVNEADSAGTAPKVLDTETPLLREADITSSLGKLSRKRLTDTVLNEFPATHPLVSALERKPNTYDHRDALLEALGLAAASRTEQDAAIEVLVLSGVIGVNGGRYIIPRLYRAAIRAPRAARRSGRSARRDSDPSPSVAASS</sequence>
<protein>
    <submittedName>
        <fullName evidence="2">Uncharacterized protein</fullName>
    </submittedName>
</protein>
<dbReference type="InterPro" id="IPR059206">
    <property type="entry name" value="Sll1717-like"/>
</dbReference>
<evidence type="ECO:0000313" key="3">
    <source>
        <dbReference type="Proteomes" id="UP000288246"/>
    </source>
</evidence>
<dbReference type="OrthoDB" id="8444549at2"/>
<dbReference type="NCBIfam" id="NF047389">
    <property type="entry name" value="ATPase_Sll1717"/>
    <property type="match status" value="1"/>
</dbReference>
<dbReference type="Proteomes" id="UP000288246">
    <property type="component" value="Unassembled WGS sequence"/>
</dbReference>
<name>A0A401UWH2_9CELL</name>
<organism evidence="2 3">
    <name type="scientific">Cellulomonas algicola</name>
    <dbReference type="NCBI Taxonomy" id="2071633"/>
    <lineage>
        <taxon>Bacteria</taxon>
        <taxon>Bacillati</taxon>
        <taxon>Actinomycetota</taxon>
        <taxon>Actinomycetes</taxon>
        <taxon>Micrococcales</taxon>
        <taxon>Cellulomonadaceae</taxon>
        <taxon>Cellulomonas</taxon>
    </lineage>
</organism>
<keyword evidence="3" id="KW-1185">Reference proteome</keyword>
<gene>
    <name evidence="2" type="ORF">CTKZ_05240</name>
</gene>
<dbReference type="AlphaFoldDB" id="A0A401UWH2"/>
<proteinExistence type="predicted"/>
<evidence type="ECO:0000256" key="1">
    <source>
        <dbReference type="SAM" id="MobiDB-lite"/>
    </source>
</evidence>
<dbReference type="EMBL" id="BHYL01000041">
    <property type="protein sequence ID" value="GCD18962.1"/>
    <property type="molecule type" value="Genomic_DNA"/>
</dbReference>
<reference evidence="2 3" key="1">
    <citation type="submission" date="2018-11" db="EMBL/GenBank/DDBJ databases">
        <title>Draft genome sequence of Cellulomonas takizawaensis strain TKZ-21.</title>
        <authorList>
            <person name="Yamamura H."/>
            <person name="Hayashi T."/>
            <person name="Hamada M."/>
            <person name="Serisawa Y."/>
            <person name="Matsuyama K."/>
            <person name="Nakagawa Y."/>
            <person name="Otoguro M."/>
            <person name="Yanagida F."/>
            <person name="Hayakawa M."/>
        </authorList>
    </citation>
    <scope>NUCLEOTIDE SEQUENCE [LARGE SCALE GENOMIC DNA]</scope>
    <source>
        <strain evidence="2 3">TKZ-21</strain>
    </source>
</reference>
<feature type="region of interest" description="Disordered" evidence="1">
    <location>
        <begin position="493"/>
        <end position="514"/>
    </location>
</feature>
<accession>A0A401UWH2</accession>
<dbReference type="RefSeq" id="WP_124341509.1">
    <property type="nucleotide sequence ID" value="NZ_BHYL01000041.1"/>
</dbReference>